<dbReference type="InterPro" id="IPR036264">
    <property type="entry name" value="Bact_exopeptidase_dim_dom"/>
</dbReference>
<dbReference type="Pfam" id="PF01546">
    <property type="entry name" value="Peptidase_M20"/>
    <property type="match status" value="1"/>
</dbReference>
<organism evidence="2 3">
    <name type="scientific">Alicyclobacillus cycloheptanicus</name>
    <dbReference type="NCBI Taxonomy" id="1457"/>
    <lineage>
        <taxon>Bacteria</taxon>
        <taxon>Bacillati</taxon>
        <taxon>Bacillota</taxon>
        <taxon>Bacilli</taxon>
        <taxon>Bacillales</taxon>
        <taxon>Alicyclobacillaceae</taxon>
        <taxon>Alicyclobacillus</taxon>
    </lineage>
</organism>
<comment type="caution">
    <text evidence="2">The sequence shown here is derived from an EMBL/GenBank/DDBJ whole genome shotgun (WGS) entry which is preliminary data.</text>
</comment>
<evidence type="ECO:0000313" key="3">
    <source>
        <dbReference type="Proteomes" id="UP001232973"/>
    </source>
</evidence>
<dbReference type="GO" id="GO:0016787">
    <property type="term" value="F:hydrolase activity"/>
    <property type="evidence" value="ECO:0007669"/>
    <property type="project" value="UniProtKB-KW"/>
</dbReference>
<dbReference type="NCBIfam" id="TIGR01891">
    <property type="entry name" value="amidohydrolases"/>
    <property type="match status" value="1"/>
</dbReference>
<name>A0ABT9XMH9_9BACL</name>
<dbReference type="SUPFAM" id="SSF53187">
    <property type="entry name" value="Zn-dependent exopeptidases"/>
    <property type="match status" value="1"/>
</dbReference>
<protein>
    <submittedName>
        <fullName evidence="2">Amidohydrolase</fullName>
        <ecNumber evidence="2">3.5.1.-</ecNumber>
    </submittedName>
</protein>
<dbReference type="InterPro" id="IPR017439">
    <property type="entry name" value="Amidohydrolase"/>
</dbReference>
<dbReference type="SUPFAM" id="SSF55031">
    <property type="entry name" value="Bacterial exopeptidase dimerisation domain"/>
    <property type="match status" value="1"/>
</dbReference>
<dbReference type="EC" id="3.5.1.-" evidence="2"/>
<dbReference type="EMBL" id="JAUSTP010000047">
    <property type="protein sequence ID" value="MDQ0191490.1"/>
    <property type="molecule type" value="Genomic_DNA"/>
</dbReference>
<dbReference type="InterPro" id="IPR011650">
    <property type="entry name" value="Peptidase_M20_dimer"/>
</dbReference>
<dbReference type="PIRSF" id="PIRSF005962">
    <property type="entry name" value="Pept_M20D_amidohydro"/>
    <property type="match status" value="1"/>
</dbReference>
<reference evidence="2 3" key="1">
    <citation type="submission" date="2023-07" db="EMBL/GenBank/DDBJ databases">
        <title>Genomic Encyclopedia of Type Strains, Phase IV (KMG-IV): sequencing the most valuable type-strain genomes for metagenomic binning, comparative biology and taxonomic classification.</title>
        <authorList>
            <person name="Goeker M."/>
        </authorList>
    </citation>
    <scope>NUCLEOTIDE SEQUENCE [LARGE SCALE GENOMIC DNA]</scope>
    <source>
        <strain evidence="2 3">DSM 4006</strain>
    </source>
</reference>
<dbReference type="Gene3D" id="3.40.630.10">
    <property type="entry name" value="Zn peptidases"/>
    <property type="match status" value="1"/>
</dbReference>
<feature type="domain" description="Peptidase M20 dimerisation" evidence="1">
    <location>
        <begin position="192"/>
        <end position="288"/>
    </location>
</feature>
<dbReference type="Proteomes" id="UP001232973">
    <property type="component" value="Unassembled WGS sequence"/>
</dbReference>
<accession>A0ABT9XMH9</accession>
<gene>
    <name evidence="2" type="ORF">J2S03_003361</name>
</gene>
<dbReference type="InterPro" id="IPR002933">
    <property type="entry name" value="Peptidase_M20"/>
</dbReference>
<dbReference type="Pfam" id="PF07687">
    <property type="entry name" value="M20_dimer"/>
    <property type="match status" value="1"/>
</dbReference>
<evidence type="ECO:0000313" key="2">
    <source>
        <dbReference type="EMBL" id="MDQ0191490.1"/>
    </source>
</evidence>
<evidence type="ECO:0000259" key="1">
    <source>
        <dbReference type="Pfam" id="PF07687"/>
    </source>
</evidence>
<dbReference type="PANTHER" id="PTHR11014">
    <property type="entry name" value="PEPTIDASE M20 FAMILY MEMBER"/>
    <property type="match status" value="1"/>
</dbReference>
<dbReference type="PANTHER" id="PTHR11014:SF63">
    <property type="entry name" value="METALLOPEPTIDASE, PUTATIVE (AFU_ORTHOLOGUE AFUA_6G09600)-RELATED"/>
    <property type="match status" value="1"/>
</dbReference>
<proteinExistence type="predicted"/>
<dbReference type="Gene3D" id="3.30.70.360">
    <property type="match status" value="1"/>
</dbReference>
<sequence>MSTPSAPMATEALQQALVSFRRKLHEHPELSMEEYETTKAIRAFLEEAHIEVLDYPLETGVLAIVRGKRPGPCVAIRADIDALPIVEETGLPWASKVQGKMHACGHDFHTAAGLGAAVLAKQAADSEASFAGDILFVFQPAEEVGQGAASIIATGVFDDLCVGAIIGEHNNPLLACGKIGVKSGPLMASVDEFRIVVKGVGGHAAIPELTVDPIVIGSHIVSGLQHLVSRVVSPHHNAVVTVGKFQAGTARNIIPMEAVLEGTVRTLQPDVRDVIEQRLSQFVKQTAEAFGGDAEVEFERVLPAVINHEKTADVVLEAAKAVVGEDNVVTAETTMGGEDFSVYQEKLPGCFFWVGTGKPHGWHHPSFDVDESMMHKTSEIFVAAALRWLALHQG</sequence>
<keyword evidence="3" id="KW-1185">Reference proteome</keyword>
<keyword evidence="2" id="KW-0378">Hydrolase</keyword>